<dbReference type="InterPro" id="IPR050095">
    <property type="entry name" value="ECF_ABC_transporter_ATP-bd"/>
</dbReference>
<dbReference type="SUPFAM" id="SSF52540">
    <property type="entry name" value="P-loop containing nucleoside triphosphate hydrolases"/>
    <property type="match status" value="2"/>
</dbReference>
<dbReference type="EMBL" id="CP046400">
    <property type="protein sequence ID" value="QGY41730.1"/>
    <property type="molecule type" value="Genomic_DNA"/>
</dbReference>
<dbReference type="GO" id="GO:0005524">
    <property type="term" value="F:ATP binding"/>
    <property type="evidence" value="ECO:0007669"/>
    <property type="project" value="UniProtKB-KW"/>
</dbReference>
<dbReference type="SMART" id="SM00382">
    <property type="entry name" value="AAA"/>
    <property type="match status" value="2"/>
</dbReference>
<evidence type="ECO:0000256" key="3">
    <source>
        <dbReference type="ARBA" id="ARBA00022840"/>
    </source>
</evidence>
<sequence>MSNHLRLNELEVRFNETTPPVLSGVNLSVRAGECHCIAGPTGSGKSTLLRAVAGLLPPDVGSGKIELSSRPGVVFQNPRTQVLFDHVGKETAFALENQGTPPDAMPEKVTRALAQADLDVPAHTPTAILSMGRQYRLILAGALVTEPDLLLLDEPCAQLDPEGCAAVARVIGRFRDKGGAVLLCEHDPTPLADQITHWWRIEDAALRPSGPPENGFAPDKIEANQNSGTTALLDIRNVGLTLGDKTIFSGLDLAIAPGEAIHVEGPNGTGKSTLTRIISGFLKPDSGSVALFGKPVQPAALRGRVGLVLQSPLSQLFEDTVERELVFAARRKGQTDAEDRARDIAGRLGIGSLLDRPPHLLSYGTQRLVALGACLTQAPDLLILDDPFAGLDRPARDRIRELLREEREKRGMAVLVTGHNPPSPLRFADFYTRELRLEGGRLAAVA</sequence>
<dbReference type="InterPro" id="IPR027417">
    <property type="entry name" value="P-loop_NTPase"/>
</dbReference>
<organism evidence="5 6">
    <name type="scientific">Pseudodesulfovibrio cashew</name>
    <dbReference type="NCBI Taxonomy" id="2678688"/>
    <lineage>
        <taxon>Bacteria</taxon>
        <taxon>Pseudomonadati</taxon>
        <taxon>Thermodesulfobacteriota</taxon>
        <taxon>Desulfovibrionia</taxon>
        <taxon>Desulfovibrionales</taxon>
        <taxon>Desulfovibrionaceae</taxon>
    </lineage>
</organism>
<proteinExistence type="predicted"/>
<gene>
    <name evidence="5" type="ORF">GM415_16905</name>
</gene>
<evidence type="ECO:0000313" key="5">
    <source>
        <dbReference type="EMBL" id="QGY41730.1"/>
    </source>
</evidence>
<dbReference type="PANTHER" id="PTHR43553:SF1">
    <property type="entry name" value="ABC TRANSPORTER I FAMILY MEMBER 11, CHLOROPLASTIC"/>
    <property type="match status" value="1"/>
</dbReference>
<dbReference type="InterPro" id="IPR003593">
    <property type="entry name" value="AAA+_ATPase"/>
</dbReference>
<dbReference type="Gene3D" id="3.40.50.300">
    <property type="entry name" value="P-loop containing nucleotide triphosphate hydrolases"/>
    <property type="match status" value="2"/>
</dbReference>
<reference evidence="5 6" key="1">
    <citation type="submission" date="2019-11" db="EMBL/GenBank/DDBJ databases">
        <authorList>
            <person name="Zheng R.K."/>
            <person name="Sun C.M."/>
        </authorList>
    </citation>
    <scope>NUCLEOTIDE SEQUENCE [LARGE SCALE GENOMIC DNA]</scope>
    <source>
        <strain evidence="5 6">SRB007</strain>
    </source>
</reference>
<dbReference type="InterPro" id="IPR003439">
    <property type="entry name" value="ABC_transporter-like_ATP-bd"/>
</dbReference>
<evidence type="ECO:0000259" key="4">
    <source>
        <dbReference type="PROSITE" id="PS50893"/>
    </source>
</evidence>
<dbReference type="PANTHER" id="PTHR43553">
    <property type="entry name" value="HEAVY METAL TRANSPORTER"/>
    <property type="match status" value="1"/>
</dbReference>
<dbReference type="PROSITE" id="PS50893">
    <property type="entry name" value="ABC_TRANSPORTER_2"/>
    <property type="match status" value="2"/>
</dbReference>
<dbReference type="RefSeq" id="WP_158950261.1">
    <property type="nucleotide sequence ID" value="NZ_CP046400.1"/>
</dbReference>
<dbReference type="KEGG" id="psel:GM415_16905"/>
<name>A0A6I6JL48_9BACT</name>
<evidence type="ECO:0000313" key="6">
    <source>
        <dbReference type="Proteomes" id="UP000428328"/>
    </source>
</evidence>
<evidence type="ECO:0000256" key="1">
    <source>
        <dbReference type="ARBA" id="ARBA00022448"/>
    </source>
</evidence>
<dbReference type="Proteomes" id="UP000428328">
    <property type="component" value="Chromosome"/>
</dbReference>
<accession>A0A6I6JL48</accession>
<evidence type="ECO:0000256" key="2">
    <source>
        <dbReference type="ARBA" id="ARBA00022741"/>
    </source>
</evidence>
<dbReference type="AlphaFoldDB" id="A0A6I6JL48"/>
<keyword evidence="2" id="KW-0547">Nucleotide-binding</keyword>
<dbReference type="GO" id="GO:0042626">
    <property type="term" value="F:ATPase-coupled transmembrane transporter activity"/>
    <property type="evidence" value="ECO:0007669"/>
    <property type="project" value="TreeGrafter"/>
</dbReference>
<dbReference type="GO" id="GO:0016020">
    <property type="term" value="C:membrane"/>
    <property type="evidence" value="ECO:0007669"/>
    <property type="project" value="InterPro"/>
</dbReference>
<keyword evidence="6" id="KW-1185">Reference proteome</keyword>
<dbReference type="InterPro" id="IPR015856">
    <property type="entry name" value="ABC_transpr_CbiO/EcfA_su"/>
</dbReference>
<protein>
    <submittedName>
        <fullName evidence="5">ATP-binding cassette domain-containing protein</fullName>
    </submittedName>
</protein>
<dbReference type="Pfam" id="PF00005">
    <property type="entry name" value="ABC_tran"/>
    <property type="match status" value="2"/>
</dbReference>
<dbReference type="CDD" id="cd03225">
    <property type="entry name" value="ABC_cobalt_CbiO_domain1"/>
    <property type="match status" value="2"/>
</dbReference>
<feature type="domain" description="ABC transporter" evidence="4">
    <location>
        <begin position="233"/>
        <end position="446"/>
    </location>
</feature>
<keyword evidence="1" id="KW-0813">Transport</keyword>
<feature type="domain" description="ABC transporter" evidence="4">
    <location>
        <begin position="5"/>
        <end position="228"/>
    </location>
</feature>
<keyword evidence="3 5" id="KW-0067">ATP-binding</keyword>
<dbReference type="GO" id="GO:0016887">
    <property type="term" value="F:ATP hydrolysis activity"/>
    <property type="evidence" value="ECO:0007669"/>
    <property type="project" value="InterPro"/>
</dbReference>